<proteinExistence type="predicted"/>
<dbReference type="EMBL" id="CP000482">
    <property type="protein sequence ID" value="ABK98174.1"/>
    <property type="molecule type" value="Genomic_DNA"/>
</dbReference>
<reference evidence="2 3" key="1">
    <citation type="submission" date="2006-10" db="EMBL/GenBank/DDBJ databases">
        <title>Complete sequence of chromosome of Pelobacter propionicus DSM 2379.</title>
        <authorList>
            <consortium name="US DOE Joint Genome Institute"/>
            <person name="Copeland A."/>
            <person name="Lucas S."/>
            <person name="Lapidus A."/>
            <person name="Barry K."/>
            <person name="Detter J.C."/>
            <person name="Glavina del Rio T."/>
            <person name="Hammon N."/>
            <person name="Israni S."/>
            <person name="Dalin E."/>
            <person name="Tice H."/>
            <person name="Pitluck S."/>
            <person name="Saunders E."/>
            <person name="Brettin T."/>
            <person name="Bruce D."/>
            <person name="Han C."/>
            <person name="Tapia R."/>
            <person name="Schmutz J."/>
            <person name="Larimer F."/>
            <person name="Land M."/>
            <person name="Hauser L."/>
            <person name="Kyrpides N."/>
            <person name="Kim E."/>
            <person name="Lovley D."/>
            <person name="Richardson P."/>
        </authorList>
    </citation>
    <scope>NUCLEOTIDE SEQUENCE [LARGE SCALE GENOMIC DNA]</scope>
    <source>
        <strain evidence="3">DSM 2379 / NBRC 103807 / OttBd1</strain>
    </source>
</reference>
<dbReference type="PANTHER" id="PTHR43745:SF2">
    <property type="entry name" value="NITROREDUCTASE MJ1384-RELATED"/>
    <property type="match status" value="1"/>
</dbReference>
<dbReference type="NCBIfam" id="TIGR03605">
    <property type="entry name" value="antibiot_sagB"/>
    <property type="match status" value="1"/>
</dbReference>
<dbReference type="InterPro" id="IPR020051">
    <property type="entry name" value="SagB-type_dehydrogenase"/>
</dbReference>
<dbReference type="eggNOG" id="COG0778">
    <property type="taxonomic scope" value="Bacteria"/>
</dbReference>
<dbReference type="KEGG" id="ppd:Ppro_0543"/>
<organism evidence="2 3">
    <name type="scientific">Pelobacter propionicus (strain DSM 2379 / NBRC 103807 / OttBd1)</name>
    <dbReference type="NCBI Taxonomy" id="338966"/>
    <lineage>
        <taxon>Bacteria</taxon>
        <taxon>Pseudomonadati</taxon>
        <taxon>Thermodesulfobacteriota</taxon>
        <taxon>Desulfuromonadia</taxon>
        <taxon>Desulfuromonadales</taxon>
        <taxon>Desulfuromonadaceae</taxon>
        <taxon>Pelobacter</taxon>
    </lineage>
</organism>
<dbReference type="InterPro" id="IPR029479">
    <property type="entry name" value="Nitroreductase"/>
</dbReference>
<accession>A1ALF4</accession>
<evidence type="ECO:0000259" key="1">
    <source>
        <dbReference type="Pfam" id="PF00881"/>
    </source>
</evidence>
<dbReference type="InterPro" id="IPR052544">
    <property type="entry name" value="Bacteriocin_Proc_Enz"/>
</dbReference>
<dbReference type="STRING" id="338966.Ppro_0543"/>
<name>A1ALF4_PELPD</name>
<dbReference type="GO" id="GO:0016491">
    <property type="term" value="F:oxidoreductase activity"/>
    <property type="evidence" value="ECO:0007669"/>
    <property type="project" value="InterPro"/>
</dbReference>
<dbReference type="RefSeq" id="WP_011734487.1">
    <property type="nucleotide sequence ID" value="NC_008609.1"/>
</dbReference>
<dbReference type="SUPFAM" id="SSF55469">
    <property type="entry name" value="FMN-dependent nitroreductase-like"/>
    <property type="match status" value="1"/>
</dbReference>
<dbReference type="InterPro" id="IPR000415">
    <property type="entry name" value="Nitroreductase-like"/>
</dbReference>
<protein>
    <recommendedName>
        <fullName evidence="1">Nitroreductase domain-containing protein</fullName>
    </recommendedName>
</protein>
<dbReference type="OrthoDB" id="9801593at2"/>
<dbReference type="PANTHER" id="PTHR43745">
    <property type="entry name" value="NITROREDUCTASE MJ1384-RELATED"/>
    <property type="match status" value="1"/>
</dbReference>
<dbReference type="CDD" id="cd02142">
    <property type="entry name" value="McbC_SagB-like_oxidoreductase"/>
    <property type="match status" value="1"/>
</dbReference>
<dbReference type="Proteomes" id="UP000006732">
    <property type="component" value="Chromosome"/>
</dbReference>
<feature type="domain" description="Nitroreductase" evidence="1">
    <location>
        <begin position="70"/>
        <end position="251"/>
    </location>
</feature>
<gene>
    <name evidence="2" type="ordered locus">Ppro_0543</name>
</gene>
<dbReference type="Gene3D" id="3.40.109.10">
    <property type="entry name" value="NADH Oxidase"/>
    <property type="match status" value="1"/>
</dbReference>
<dbReference type="HOGENOM" id="CLU_059362_3_0_7"/>
<evidence type="ECO:0000313" key="2">
    <source>
        <dbReference type="EMBL" id="ABK98174.1"/>
    </source>
</evidence>
<keyword evidence="3" id="KW-1185">Reference proteome</keyword>
<sequence length="254" mass="28253">MKRHPITRESGRYFLTDLIRDEVDFRATAQSRGIRPPLPQKPVAPHSRIIRLPDQESWLIPPCDLVTAMANRESRRKFTTGSLSLDELGFLLWATQGVRQELHPAAILRTVPSAGCRHPLETYLAVMRVEGLESAIYRYLPLNHSLVQEREVENLGLRLTAATRGQAFAGQAAVTFLWAAIPERTEWRYGDASYKVIALDAGHVCQNLYLACQAIGCGTCAIAAYDQPLVDELLGLDGDEEFGIYLAPVGKVAR</sequence>
<evidence type="ECO:0000313" key="3">
    <source>
        <dbReference type="Proteomes" id="UP000006732"/>
    </source>
</evidence>
<dbReference type="Pfam" id="PF00881">
    <property type="entry name" value="Nitroreductase"/>
    <property type="match status" value="1"/>
</dbReference>
<dbReference type="AlphaFoldDB" id="A1ALF4"/>